<dbReference type="AlphaFoldDB" id="A0AAV4XXZ8"/>
<reference evidence="1 2" key="1">
    <citation type="submission" date="2021-06" db="EMBL/GenBank/DDBJ databases">
        <title>Caerostris extrusa draft genome.</title>
        <authorList>
            <person name="Kono N."/>
            <person name="Arakawa K."/>
        </authorList>
    </citation>
    <scope>NUCLEOTIDE SEQUENCE [LARGE SCALE GENOMIC DNA]</scope>
</reference>
<organism evidence="1 2">
    <name type="scientific">Caerostris extrusa</name>
    <name type="common">Bark spider</name>
    <name type="synonym">Caerostris bankana</name>
    <dbReference type="NCBI Taxonomy" id="172846"/>
    <lineage>
        <taxon>Eukaryota</taxon>
        <taxon>Metazoa</taxon>
        <taxon>Ecdysozoa</taxon>
        <taxon>Arthropoda</taxon>
        <taxon>Chelicerata</taxon>
        <taxon>Arachnida</taxon>
        <taxon>Araneae</taxon>
        <taxon>Araneomorphae</taxon>
        <taxon>Entelegynae</taxon>
        <taxon>Araneoidea</taxon>
        <taxon>Araneidae</taxon>
        <taxon>Caerostris</taxon>
    </lineage>
</organism>
<name>A0AAV4XXZ8_CAEEX</name>
<comment type="caution">
    <text evidence="1">The sequence shown here is derived from an EMBL/GenBank/DDBJ whole genome shotgun (WGS) entry which is preliminary data.</text>
</comment>
<proteinExistence type="predicted"/>
<evidence type="ECO:0000313" key="1">
    <source>
        <dbReference type="EMBL" id="GIZ00058.1"/>
    </source>
</evidence>
<dbReference type="EMBL" id="BPLR01001112">
    <property type="protein sequence ID" value="GIZ00058.1"/>
    <property type="molecule type" value="Genomic_DNA"/>
</dbReference>
<dbReference type="Proteomes" id="UP001054945">
    <property type="component" value="Unassembled WGS sequence"/>
</dbReference>
<gene>
    <name evidence="1" type="ORF">CEXT_305811</name>
</gene>
<evidence type="ECO:0000313" key="2">
    <source>
        <dbReference type="Proteomes" id="UP001054945"/>
    </source>
</evidence>
<keyword evidence="2" id="KW-1185">Reference proteome</keyword>
<sequence>MVKETKLSSGKTSEITFTYAGPTSDTHVRKDSYLEKRGAGVHPFYLRVVLSPFLGEVVAAARRDTLEGKVP</sequence>
<protein>
    <submittedName>
        <fullName evidence="1">Uncharacterized protein</fullName>
    </submittedName>
</protein>
<accession>A0AAV4XXZ8</accession>